<evidence type="ECO:0000313" key="1">
    <source>
        <dbReference type="EMBL" id="KAI3735439.1"/>
    </source>
</evidence>
<keyword evidence="2" id="KW-1185">Reference proteome</keyword>
<protein>
    <submittedName>
        <fullName evidence="1">Uncharacterized protein</fullName>
    </submittedName>
</protein>
<dbReference type="Proteomes" id="UP001055879">
    <property type="component" value="Linkage Group LG04"/>
</dbReference>
<proteinExistence type="predicted"/>
<evidence type="ECO:0000313" key="2">
    <source>
        <dbReference type="Proteomes" id="UP001055879"/>
    </source>
</evidence>
<comment type="caution">
    <text evidence="1">The sequence shown here is derived from an EMBL/GenBank/DDBJ whole genome shotgun (WGS) entry which is preliminary data.</text>
</comment>
<name>A0ACB9CME7_ARCLA</name>
<gene>
    <name evidence="1" type="ORF">L6452_14936</name>
</gene>
<sequence length="291" mass="31447">MDAAQWSEGLGMVKSMEEKKTNIRAQKPQALNCPRCNSAHTKFCYYNNYSLSQPRYFCKTCRRYWTEGGSLRNVPVGGGSRRNKRSSSSSVPPPPPAAASSISKINQHQMMMGPPVPSLITQNPSKTIIQNHGGQGQGQGQDLNLGYTNVSLQFGNLPYNPNTTTTTSSSQFSAMEFLKSGFADPRQVVMMNSLPNTMIMNSPAGLNFSLDGFEYHHHHLQGGGGVTNHQGTMSTITTTAGTSHENARILFPFEDLKPISTTNSDLLEATRGQGESSSGYWGGGLGGGGSW</sequence>
<accession>A0ACB9CME7</accession>
<reference evidence="1 2" key="2">
    <citation type="journal article" date="2022" name="Mol. Ecol. Resour.">
        <title>The genomes of chicory, endive, great burdock and yacon provide insights into Asteraceae paleo-polyploidization history and plant inulin production.</title>
        <authorList>
            <person name="Fan W."/>
            <person name="Wang S."/>
            <person name="Wang H."/>
            <person name="Wang A."/>
            <person name="Jiang F."/>
            <person name="Liu H."/>
            <person name="Zhao H."/>
            <person name="Xu D."/>
            <person name="Zhang Y."/>
        </authorList>
    </citation>
    <scope>NUCLEOTIDE SEQUENCE [LARGE SCALE GENOMIC DNA]</scope>
    <source>
        <strain evidence="2">cv. Niubang</strain>
    </source>
</reference>
<reference evidence="2" key="1">
    <citation type="journal article" date="2022" name="Mol. Ecol. Resour.">
        <title>The genomes of chicory, endive, great burdock and yacon provide insights into Asteraceae palaeo-polyploidization history and plant inulin production.</title>
        <authorList>
            <person name="Fan W."/>
            <person name="Wang S."/>
            <person name="Wang H."/>
            <person name="Wang A."/>
            <person name="Jiang F."/>
            <person name="Liu H."/>
            <person name="Zhao H."/>
            <person name="Xu D."/>
            <person name="Zhang Y."/>
        </authorList>
    </citation>
    <scope>NUCLEOTIDE SEQUENCE [LARGE SCALE GENOMIC DNA]</scope>
    <source>
        <strain evidence="2">cv. Niubang</strain>
    </source>
</reference>
<organism evidence="1 2">
    <name type="scientific">Arctium lappa</name>
    <name type="common">Greater burdock</name>
    <name type="synonym">Lappa major</name>
    <dbReference type="NCBI Taxonomy" id="4217"/>
    <lineage>
        <taxon>Eukaryota</taxon>
        <taxon>Viridiplantae</taxon>
        <taxon>Streptophyta</taxon>
        <taxon>Embryophyta</taxon>
        <taxon>Tracheophyta</taxon>
        <taxon>Spermatophyta</taxon>
        <taxon>Magnoliopsida</taxon>
        <taxon>eudicotyledons</taxon>
        <taxon>Gunneridae</taxon>
        <taxon>Pentapetalae</taxon>
        <taxon>asterids</taxon>
        <taxon>campanulids</taxon>
        <taxon>Asterales</taxon>
        <taxon>Asteraceae</taxon>
        <taxon>Carduoideae</taxon>
        <taxon>Cardueae</taxon>
        <taxon>Arctiinae</taxon>
        <taxon>Arctium</taxon>
    </lineage>
</organism>
<dbReference type="EMBL" id="CM042050">
    <property type="protein sequence ID" value="KAI3735439.1"/>
    <property type="molecule type" value="Genomic_DNA"/>
</dbReference>